<dbReference type="PANTHER" id="PTHR46268">
    <property type="entry name" value="STRESS RESPONSE PROTEIN NHAX"/>
    <property type="match status" value="1"/>
</dbReference>
<dbReference type="InterPro" id="IPR006016">
    <property type="entry name" value="UspA"/>
</dbReference>
<dbReference type="InterPro" id="IPR006015">
    <property type="entry name" value="Universal_stress_UspA"/>
</dbReference>
<dbReference type="EMBL" id="JBHLYR010000002">
    <property type="protein sequence ID" value="MFB9990413.1"/>
    <property type="molecule type" value="Genomic_DNA"/>
</dbReference>
<accession>A0ABV6AW76</accession>
<proteinExistence type="inferred from homology"/>
<evidence type="ECO:0000313" key="6">
    <source>
        <dbReference type="Proteomes" id="UP001589733"/>
    </source>
</evidence>
<sequence length="159" mass="16841">MLRQMLVAVDFSVCNHCAVQHACDVARAIGGTVTLLHVLEDHGLKPAGPEAAQALLQHLSLLARRPPNCLIVPVRREVNGADSLTGGVALTILAVADQLNAELIVIGLHGQGRSAAGTLGQVLQRVLLEARIPVQVVPCRSTRPIIDRWSVALAEKAAH</sequence>
<feature type="domain" description="UspA" evidence="4">
    <location>
        <begin position="1"/>
        <end position="138"/>
    </location>
</feature>
<keyword evidence="3" id="KW-0067">ATP-binding</keyword>
<evidence type="ECO:0000256" key="2">
    <source>
        <dbReference type="ARBA" id="ARBA00022741"/>
    </source>
</evidence>
<dbReference type="SUPFAM" id="SSF52402">
    <property type="entry name" value="Adenine nucleotide alpha hydrolases-like"/>
    <property type="match status" value="1"/>
</dbReference>
<dbReference type="RefSeq" id="WP_380004294.1">
    <property type="nucleotide sequence ID" value="NZ_JBHLYR010000002.1"/>
</dbReference>
<dbReference type="InterPro" id="IPR014729">
    <property type="entry name" value="Rossmann-like_a/b/a_fold"/>
</dbReference>
<comment type="caution">
    <text evidence="5">The sequence shown here is derived from an EMBL/GenBank/DDBJ whole genome shotgun (WGS) entry which is preliminary data.</text>
</comment>
<dbReference type="Proteomes" id="UP001589733">
    <property type="component" value="Unassembled WGS sequence"/>
</dbReference>
<comment type="similarity">
    <text evidence="1">Belongs to the universal stress protein A family.</text>
</comment>
<evidence type="ECO:0000259" key="4">
    <source>
        <dbReference type="Pfam" id="PF00582"/>
    </source>
</evidence>
<name>A0ABV6AW76_9DEIO</name>
<evidence type="ECO:0000313" key="5">
    <source>
        <dbReference type="EMBL" id="MFB9990413.1"/>
    </source>
</evidence>
<gene>
    <name evidence="5" type="ORF">ACFFLM_00180</name>
</gene>
<dbReference type="CDD" id="cd00293">
    <property type="entry name" value="USP-like"/>
    <property type="match status" value="1"/>
</dbReference>
<protein>
    <submittedName>
        <fullName evidence="5">Universal stress protein</fullName>
    </submittedName>
</protein>
<dbReference type="Gene3D" id="3.40.50.620">
    <property type="entry name" value="HUPs"/>
    <property type="match status" value="1"/>
</dbReference>
<dbReference type="Pfam" id="PF00582">
    <property type="entry name" value="Usp"/>
    <property type="match status" value="1"/>
</dbReference>
<keyword evidence="6" id="KW-1185">Reference proteome</keyword>
<dbReference type="PRINTS" id="PR01438">
    <property type="entry name" value="UNVRSLSTRESS"/>
</dbReference>
<evidence type="ECO:0000256" key="3">
    <source>
        <dbReference type="ARBA" id="ARBA00022840"/>
    </source>
</evidence>
<evidence type="ECO:0000256" key="1">
    <source>
        <dbReference type="ARBA" id="ARBA00008791"/>
    </source>
</evidence>
<reference evidence="5 6" key="1">
    <citation type="submission" date="2024-09" db="EMBL/GenBank/DDBJ databases">
        <authorList>
            <person name="Sun Q."/>
            <person name="Mori K."/>
        </authorList>
    </citation>
    <scope>NUCLEOTIDE SEQUENCE [LARGE SCALE GENOMIC DNA]</scope>
    <source>
        <strain evidence="5 6">JCM 13503</strain>
    </source>
</reference>
<organism evidence="5 6">
    <name type="scientific">Deinococcus oregonensis</name>
    <dbReference type="NCBI Taxonomy" id="1805970"/>
    <lineage>
        <taxon>Bacteria</taxon>
        <taxon>Thermotogati</taxon>
        <taxon>Deinococcota</taxon>
        <taxon>Deinococci</taxon>
        <taxon>Deinococcales</taxon>
        <taxon>Deinococcaceae</taxon>
        <taxon>Deinococcus</taxon>
    </lineage>
</organism>
<keyword evidence="2" id="KW-0547">Nucleotide-binding</keyword>
<dbReference type="PANTHER" id="PTHR46268:SF27">
    <property type="entry name" value="UNIVERSAL STRESS PROTEIN RV2623"/>
    <property type="match status" value="1"/>
</dbReference>